<keyword evidence="2" id="KW-0479">Metal-binding</keyword>
<organism evidence="6 7">
    <name type="scientific">Patulibacter brassicae</name>
    <dbReference type="NCBI Taxonomy" id="1705717"/>
    <lineage>
        <taxon>Bacteria</taxon>
        <taxon>Bacillati</taxon>
        <taxon>Actinomycetota</taxon>
        <taxon>Thermoleophilia</taxon>
        <taxon>Solirubrobacterales</taxon>
        <taxon>Patulibacteraceae</taxon>
        <taxon>Patulibacter</taxon>
    </lineage>
</organism>
<comment type="caution">
    <text evidence="6">The sequence shown here is derived from an EMBL/GenBank/DDBJ whole genome shotgun (WGS) entry which is preliminary data.</text>
</comment>
<dbReference type="InterPro" id="IPR052919">
    <property type="entry name" value="TA_system_RNase"/>
</dbReference>
<feature type="domain" description="PIN" evidence="5">
    <location>
        <begin position="4"/>
        <end position="118"/>
    </location>
</feature>
<name>A0ABU4VJT8_9ACTN</name>
<evidence type="ECO:0000256" key="3">
    <source>
        <dbReference type="ARBA" id="ARBA00022801"/>
    </source>
</evidence>
<dbReference type="Gene3D" id="3.40.50.1010">
    <property type="entry name" value="5'-nuclease"/>
    <property type="match status" value="1"/>
</dbReference>
<dbReference type="Pfam" id="PF01850">
    <property type="entry name" value="PIN"/>
    <property type="match status" value="1"/>
</dbReference>
<dbReference type="EMBL" id="JAXAVX010000004">
    <property type="protein sequence ID" value="MDX8152112.1"/>
    <property type="molecule type" value="Genomic_DNA"/>
</dbReference>
<keyword evidence="7" id="KW-1185">Reference proteome</keyword>
<dbReference type="InterPro" id="IPR002716">
    <property type="entry name" value="PIN_dom"/>
</dbReference>
<keyword evidence="1" id="KW-0540">Nuclease</keyword>
<sequence>MRLLLDTHVVLWQLAGTQPIGPRAREAITGASELRFSVVSYAEIGVKVAVGKLRVPTDLRERIEQSGLRTLALTADHGLRVATLPVLHRDPFDRLLVAQAQAEGLTLVTADARIAAYDVATLDPVD</sequence>
<dbReference type="Proteomes" id="UP001277761">
    <property type="component" value="Unassembled WGS sequence"/>
</dbReference>
<gene>
    <name evidence="6" type="ORF">SK069_10945</name>
</gene>
<evidence type="ECO:0000256" key="1">
    <source>
        <dbReference type="ARBA" id="ARBA00022722"/>
    </source>
</evidence>
<dbReference type="RefSeq" id="WP_319954267.1">
    <property type="nucleotide sequence ID" value="NZ_JAXAVX010000004.1"/>
</dbReference>
<evidence type="ECO:0000313" key="6">
    <source>
        <dbReference type="EMBL" id="MDX8152112.1"/>
    </source>
</evidence>
<protein>
    <submittedName>
        <fullName evidence="6">Type II toxin-antitoxin system VapC family toxin</fullName>
    </submittedName>
</protein>
<dbReference type="PANTHER" id="PTHR36173:SF2">
    <property type="entry name" value="RIBONUCLEASE VAPC16"/>
    <property type="match status" value="1"/>
</dbReference>
<reference evidence="6 7" key="1">
    <citation type="submission" date="2023-11" db="EMBL/GenBank/DDBJ databases">
        <authorList>
            <person name="Xu M."/>
            <person name="Jiang T."/>
        </authorList>
    </citation>
    <scope>NUCLEOTIDE SEQUENCE [LARGE SCALE GENOMIC DNA]</scope>
    <source>
        <strain evidence="6 7">SD</strain>
    </source>
</reference>
<keyword evidence="3" id="KW-0378">Hydrolase</keyword>
<evidence type="ECO:0000256" key="2">
    <source>
        <dbReference type="ARBA" id="ARBA00022723"/>
    </source>
</evidence>
<dbReference type="InterPro" id="IPR029060">
    <property type="entry name" value="PIN-like_dom_sf"/>
</dbReference>
<evidence type="ECO:0000313" key="7">
    <source>
        <dbReference type="Proteomes" id="UP001277761"/>
    </source>
</evidence>
<evidence type="ECO:0000259" key="5">
    <source>
        <dbReference type="Pfam" id="PF01850"/>
    </source>
</evidence>
<dbReference type="CDD" id="cd09872">
    <property type="entry name" value="PIN_Sll0205-like"/>
    <property type="match status" value="1"/>
</dbReference>
<keyword evidence="4" id="KW-0460">Magnesium</keyword>
<proteinExistence type="predicted"/>
<accession>A0ABU4VJT8</accession>
<dbReference type="PANTHER" id="PTHR36173">
    <property type="entry name" value="RIBONUCLEASE VAPC16-RELATED"/>
    <property type="match status" value="1"/>
</dbReference>
<dbReference type="SUPFAM" id="SSF88723">
    <property type="entry name" value="PIN domain-like"/>
    <property type="match status" value="1"/>
</dbReference>
<evidence type="ECO:0000256" key="4">
    <source>
        <dbReference type="ARBA" id="ARBA00022842"/>
    </source>
</evidence>
<dbReference type="InterPro" id="IPR041705">
    <property type="entry name" value="PIN_Sll0205"/>
</dbReference>